<dbReference type="EMBL" id="FQXG01000006">
    <property type="protein sequence ID" value="SHI05568.1"/>
    <property type="molecule type" value="Genomic_DNA"/>
</dbReference>
<dbReference type="Gene3D" id="3.30.700.10">
    <property type="entry name" value="Glycoprotein, Type 4 Pilin"/>
    <property type="match status" value="1"/>
</dbReference>
<dbReference type="NCBIfam" id="TIGR02532">
    <property type="entry name" value="IV_pilin_GFxxxE"/>
    <property type="match status" value="1"/>
</dbReference>
<evidence type="ECO:0000313" key="3">
    <source>
        <dbReference type="Proteomes" id="UP000184268"/>
    </source>
</evidence>
<dbReference type="STRING" id="299255.SAMN02745129_3874"/>
<protein>
    <submittedName>
        <fullName evidence="2">MSHA pilin protein MshB</fullName>
    </submittedName>
</protein>
<dbReference type="InterPro" id="IPR012902">
    <property type="entry name" value="N_methyl_site"/>
</dbReference>
<dbReference type="InterPro" id="IPR045584">
    <property type="entry name" value="Pilin-like"/>
</dbReference>
<evidence type="ECO:0000313" key="2">
    <source>
        <dbReference type="EMBL" id="SHI05568.1"/>
    </source>
</evidence>
<name>A0A1M5Y1A2_9GAMM</name>
<dbReference type="Proteomes" id="UP000184268">
    <property type="component" value="Unassembled WGS sequence"/>
</dbReference>
<proteinExistence type="predicted"/>
<evidence type="ECO:0000256" key="1">
    <source>
        <dbReference type="SAM" id="Phobius"/>
    </source>
</evidence>
<keyword evidence="1" id="KW-0472">Membrane</keyword>
<dbReference type="AlphaFoldDB" id="A0A1M5Y1A2"/>
<dbReference type="SUPFAM" id="SSF54523">
    <property type="entry name" value="Pili subunits"/>
    <property type="match status" value="1"/>
</dbReference>
<keyword evidence="1" id="KW-0812">Transmembrane</keyword>
<organism evidence="2 3">
    <name type="scientific">Ferrimonas marina</name>
    <dbReference type="NCBI Taxonomy" id="299255"/>
    <lineage>
        <taxon>Bacteria</taxon>
        <taxon>Pseudomonadati</taxon>
        <taxon>Pseudomonadota</taxon>
        <taxon>Gammaproteobacteria</taxon>
        <taxon>Alteromonadales</taxon>
        <taxon>Ferrimonadaceae</taxon>
        <taxon>Ferrimonas</taxon>
    </lineage>
</organism>
<gene>
    <name evidence="2" type="ORF">SAMN02745129_3874</name>
</gene>
<accession>A0A1M5Y1A2</accession>
<keyword evidence="3" id="KW-1185">Reference proteome</keyword>
<keyword evidence="1" id="KW-1133">Transmembrane helix</keyword>
<dbReference type="Pfam" id="PF07963">
    <property type="entry name" value="N_methyl"/>
    <property type="match status" value="1"/>
</dbReference>
<sequence>MRHQKGFTFVELVIVVVILGLLAAAALPRFINITDEAERAASEGVGGGFASAVGVTRAQWEVDNRPADEVLLSGVPVAVNAFGYPSGGGAPDGMSEAQCATAFSDILQSAPPTALQGEDASTARYYVTVRSGGGNATTPAGDEITGLSRCVYHAITSLELNANTGVPSPATPNPDSVGTGFIYNSGTGQVISFTN</sequence>
<feature type="transmembrane region" description="Helical" evidence="1">
    <location>
        <begin position="7"/>
        <end position="27"/>
    </location>
</feature>
<reference evidence="2 3" key="1">
    <citation type="submission" date="2016-11" db="EMBL/GenBank/DDBJ databases">
        <authorList>
            <person name="Jaros S."/>
            <person name="Januszkiewicz K."/>
            <person name="Wedrychowicz H."/>
        </authorList>
    </citation>
    <scope>NUCLEOTIDE SEQUENCE [LARGE SCALE GENOMIC DNA]</scope>
    <source>
        <strain evidence="2 3">DSM 16917</strain>
    </source>
</reference>
<dbReference type="OrthoDB" id="5815618at2"/>